<sequence>MIIRLSVLTLLMALFAVGFSSLVRLDRPVSGPIVASGDCLDTGLVCAPRKARVGL</sequence>
<dbReference type="EMBL" id="FNIT01000001">
    <property type="protein sequence ID" value="SDN60712.1"/>
    <property type="molecule type" value="Genomic_DNA"/>
</dbReference>
<proteinExistence type="predicted"/>
<dbReference type="AlphaFoldDB" id="A0A1H0CS36"/>
<gene>
    <name evidence="1" type="ORF">SAMN05192530_101441</name>
</gene>
<accession>A0A1H0CS36</accession>
<dbReference type="RefSeq" id="WP_170842431.1">
    <property type="nucleotide sequence ID" value="NZ_FNIT01000001.1"/>
</dbReference>
<name>A0A1H0CS36_9HYPH</name>
<organism evidence="1 2">
    <name type="scientific">Aureimonas jatrophae</name>
    <dbReference type="NCBI Taxonomy" id="1166073"/>
    <lineage>
        <taxon>Bacteria</taxon>
        <taxon>Pseudomonadati</taxon>
        <taxon>Pseudomonadota</taxon>
        <taxon>Alphaproteobacteria</taxon>
        <taxon>Hyphomicrobiales</taxon>
        <taxon>Aurantimonadaceae</taxon>
        <taxon>Aureimonas</taxon>
    </lineage>
</organism>
<protein>
    <submittedName>
        <fullName evidence="1">Uncharacterized protein</fullName>
    </submittedName>
</protein>
<reference evidence="1 2" key="1">
    <citation type="submission" date="2016-10" db="EMBL/GenBank/DDBJ databases">
        <authorList>
            <person name="de Groot N.N."/>
        </authorList>
    </citation>
    <scope>NUCLEOTIDE SEQUENCE [LARGE SCALE GENOMIC DNA]</scope>
    <source>
        <strain evidence="2">L7-484,KACC 16230,DSM 25025</strain>
    </source>
</reference>
<evidence type="ECO:0000313" key="1">
    <source>
        <dbReference type="EMBL" id="SDN60712.1"/>
    </source>
</evidence>
<keyword evidence="2" id="KW-1185">Reference proteome</keyword>
<dbReference type="STRING" id="1166073.SAMN05192530_101441"/>
<evidence type="ECO:0000313" key="2">
    <source>
        <dbReference type="Proteomes" id="UP000198793"/>
    </source>
</evidence>
<dbReference type="Proteomes" id="UP000198793">
    <property type="component" value="Unassembled WGS sequence"/>
</dbReference>